<gene>
    <name evidence="1" type="ORF">J8A68_004697</name>
</gene>
<organism evidence="1 2">
    <name type="scientific">[Candida] subhashii</name>
    <dbReference type="NCBI Taxonomy" id="561895"/>
    <lineage>
        <taxon>Eukaryota</taxon>
        <taxon>Fungi</taxon>
        <taxon>Dikarya</taxon>
        <taxon>Ascomycota</taxon>
        <taxon>Saccharomycotina</taxon>
        <taxon>Pichiomycetes</taxon>
        <taxon>Debaryomycetaceae</taxon>
        <taxon>Spathaspora</taxon>
    </lineage>
</organism>
<proteinExistence type="predicted"/>
<keyword evidence="2" id="KW-1185">Reference proteome</keyword>
<protein>
    <submittedName>
        <fullName evidence="1">Uncharacterized protein</fullName>
    </submittedName>
</protein>
<dbReference type="AlphaFoldDB" id="A0A8J5QGI6"/>
<sequence length="84" mass="10125">MGLDERIHVRNLTITNSDKINLKYELSRYPNLKHLCIHDLREDDELPWVSATRIRIRRSERFDMESFFECFDIGRITSLNLEMP</sequence>
<name>A0A8J5QGI6_9ASCO</name>
<evidence type="ECO:0000313" key="2">
    <source>
        <dbReference type="Proteomes" id="UP000694255"/>
    </source>
</evidence>
<evidence type="ECO:0000313" key="1">
    <source>
        <dbReference type="EMBL" id="KAG7661749.1"/>
    </source>
</evidence>
<dbReference type="Proteomes" id="UP000694255">
    <property type="component" value="Unassembled WGS sequence"/>
</dbReference>
<comment type="caution">
    <text evidence="1">The sequence shown here is derived from an EMBL/GenBank/DDBJ whole genome shotgun (WGS) entry which is preliminary data.</text>
</comment>
<reference evidence="1 2" key="1">
    <citation type="journal article" date="2021" name="DNA Res.">
        <title>Genome analysis of Candida subhashii reveals its hybrid nature and dual mitochondrial genome conformations.</title>
        <authorList>
            <person name="Mixao V."/>
            <person name="Hegedusova E."/>
            <person name="Saus E."/>
            <person name="Pryszcz L.P."/>
            <person name="Cillingova A."/>
            <person name="Nosek J."/>
            <person name="Gabaldon T."/>
        </authorList>
    </citation>
    <scope>NUCLEOTIDE SEQUENCE [LARGE SCALE GENOMIC DNA]</scope>
    <source>
        <strain evidence="1 2">CBS 10753</strain>
    </source>
</reference>
<dbReference type="RefSeq" id="XP_049261982.1">
    <property type="nucleotide sequence ID" value="XM_049408684.1"/>
</dbReference>
<dbReference type="GeneID" id="73471497"/>
<dbReference type="EMBL" id="JAGSYN010000199">
    <property type="protein sequence ID" value="KAG7661749.1"/>
    <property type="molecule type" value="Genomic_DNA"/>
</dbReference>
<accession>A0A8J5QGI6</accession>